<sequence>MTIKADTLTGAAWFKSSYSNAQGGECVEGARLDGGAMAVRDSKDPQGPALVFPAAAWSAFAAAVRDGELPTA</sequence>
<organism evidence="2 3">
    <name type="scientific">Streptomyces polygonati</name>
    <dbReference type="NCBI Taxonomy" id="1617087"/>
    <lineage>
        <taxon>Bacteria</taxon>
        <taxon>Bacillati</taxon>
        <taxon>Actinomycetota</taxon>
        <taxon>Actinomycetes</taxon>
        <taxon>Kitasatosporales</taxon>
        <taxon>Streptomycetaceae</taxon>
        <taxon>Streptomyces</taxon>
    </lineage>
</organism>
<dbReference type="Pfam" id="PF04149">
    <property type="entry name" value="DUF397"/>
    <property type="match status" value="1"/>
</dbReference>
<protein>
    <submittedName>
        <fullName evidence="2">DUF397 domain-containing protein</fullName>
    </submittedName>
</protein>
<dbReference type="Proteomes" id="UP001595765">
    <property type="component" value="Unassembled WGS sequence"/>
</dbReference>
<proteinExistence type="predicted"/>
<evidence type="ECO:0000259" key="1">
    <source>
        <dbReference type="Pfam" id="PF04149"/>
    </source>
</evidence>
<accession>A0ABV8HEC8</accession>
<gene>
    <name evidence="2" type="ORF">ACFO3J_02160</name>
</gene>
<dbReference type="EMBL" id="JBHSBB010000003">
    <property type="protein sequence ID" value="MFC4030270.1"/>
    <property type="molecule type" value="Genomic_DNA"/>
</dbReference>
<comment type="caution">
    <text evidence="2">The sequence shown here is derived from an EMBL/GenBank/DDBJ whole genome shotgun (WGS) entry which is preliminary data.</text>
</comment>
<feature type="domain" description="DUF397" evidence="1">
    <location>
        <begin position="11"/>
        <end position="65"/>
    </location>
</feature>
<dbReference type="RefSeq" id="WP_386425453.1">
    <property type="nucleotide sequence ID" value="NZ_JBHSBB010000003.1"/>
</dbReference>
<name>A0ABV8HEC8_9ACTN</name>
<dbReference type="InterPro" id="IPR007278">
    <property type="entry name" value="DUF397"/>
</dbReference>
<reference evidence="3" key="1">
    <citation type="journal article" date="2019" name="Int. J. Syst. Evol. Microbiol.">
        <title>The Global Catalogue of Microorganisms (GCM) 10K type strain sequencing project: providing services to taxonomists for standard genome sequencing and annotation.</title>
        <authorList>
            <consortium name="The Broad Institute Genomics Platform"/>
            <consortium name="The Broad Institute Genome Sequencing Center for Infectious Disease"/>
            <person name="Wu L."/>
            <person name="Ma J."/>
        </authorList>
    </citation>
    <scope>NUCLEOTIDE SEQUENCE [LARGE SCALE GENOMIC DNA]</scope>
    <source>
        <strain evidence="3">CGMCC 4.7237</strain>
    </source>
</reference>
<keyword evidence="3" id="KW-1185">Reference proteome</keyword>
<evidence type="ECO:0000313" key="2">
    <source>
        <dbReference type="EMBL" id="MFC4030270.1"/>
    </source>
</evidence>
<evidence type="ECO:0000313" key="3">
    <source>
        <dbReference type="Proteomes" id="UP001595765"/>
    </source>
</evidence>